<dbReference type="AlphaFoldDB" id="A0A5D3BA87"/>
<accession>A0A5D3BA87</accession>
<dbReference type="EMBL" id="SSTD01019265">
    <property type="protein sequence ID" value="TYJ96770.1"/>
    <property type="molecule type" value="Genomic_DNA"/>
</dbReference>
<name>A0A5D3BA87_CUCMM</name>
<evidence type="ECO:0000313" key="4">
    <source>
        <dbReference type="Proteomes" id="UP000321393"/>
    </source>
</evidence>
<sequence length="104" mass="12288">MYKMKPLGIHNKSYIIVPEFNQNDVGRETERRGGCSRKRWITRRADKGSENAFRRGGFHKTPSKPVWNTKDMRLKVDHCCRNRRRMNVFRGARDRDVSPNRLAA</sequence>
<feature type="region of interest" description="Disordered" evidence="1">
    <location>
        <begin position="46"/>
        <end position="66"/>
    </location>
</feature>
<evidence type="ECO:0000256" key="1">
    <source>
        <dbReference type="SAM" id="MobiDB-lite"/>
    </source>
</evidence>
<reference evidence="4 5" key="1">
    <citation type="submission" date="2019-08" db="EMBL/GenBank/DDBJ databases">
        <title>Draft genome sequences of two oriental melons (Cucumis melo L. var makuwa).</title>
        <authorList>
            <person name="Kwon S.-Y."/>
        </authorList>
    </citation>
    <scope>NUCLEOTIDE SEQUENCE [LARGE SCALE GENOMIC DNA]</scope>
    <source>
        <strain evidence="5">cv. Chang Bougi</strain>
        <strain evidence="4">cv. SW 3</strain>
        <tissue evidence="3">Leaf</tissue>
    </source>
</reference>
<dbReference type="EMBL" id="SSTE01011342">
    <property type="protein sequence ID" value="KAA0051132.1"/>
    <property type="molecule type" value="Genomic_DNA"/>
</dbReference>
<evidence type="ECO:0000313" key="5">
    <source>
        <dbReference type="Proteomes" id="UP000321947"/>
    </source>
</evidence>
<comment type="caution">
    <text evidence="3">The sequence shown here is derived from an EMBL/GenBank/DDBJ whole genome shotgun (WGS) entry which is preliminary data.</text>
</comment>
<gene>
    <name evidence="3" type="ORF">E5676_scaffold986G00660</name>
    <name evidence="2" type="ORF">E6C27_scaffold511G00800</name>
</gene>
<dbReference type="Proteomes" id="UP000321393">
    <property type="component" value="Unassembled WGS sequence"/>
</dbReference>
<evidence type="ECO:0000313" key="3">
    <source>
        <dbReference type="EMBL" id="TYJ96770.1"/>
    </source>
</evidence>
<organism evidence="3 5">
    <name type="scientific">Cucumis melo var. makuwa</name>
    <name type="common">Oriental melon</name>
    <dbReference type="NCBI Taxonomy" id="1194695"/>
    <lineage>
        <taxon>Eukaryota</taxon>
        <taxon>Viridiplantae</taxon>
        <taxon>Streptophyta</taxon>
        <taxon>Embryophyta</taxon>
        <taxon>Tracheophyta</taxon>
        <taxon>Spermatophyta</taxon>
        <taxon>Magnoliopsida</taxon>
        <taxon>eudicotyledons</taxon>
        <taxon>Gunneridae</taxon>
        <taxon>Pentapetalae</taxon>
        <taxon>rosids</taxon>
        <taxon>fabids</taxon>
        <taxon>Cucurbitales</taxon>
        <taxon>Cucurbitaceae</taxon>
        <taxon>Benincaseae</taxon>
        <taxon>Cucumis</taxon>
    </lineage>
</organism>
<evidence type="ECO:0000313" key="2">
    <source>
        <dbReference type="EMBL" id="KAA0051132.1"/>
    </source>
</evidence>
<dbReference type="Proteomes" id="UP000321947">
    <property type="component" value="Unassembled WGS sequence"/>
</dbReference>
<proteinExistence type="predicted"/>
<protein>
    <submittedName>
        <fullName evidence="3">Uncharacterized protein</fullName>
    </submittedName>
</protein>